<dbReference type="InterPro" id="IPR002545">
    <property type="entry name" value="CheW-lke_dom"/>
</dbReference>
<dbReference type="EMBL" id="NXLZ01000004">
    <property type="protein sequence ID" value="TKX31234.1"/>
    <property type="molecule type" value="Genomic_DNA"/>
</dbReference>
<dbReference type="GO" id="GO:0005829">
    <property type="term" value="C:cytosol"/>
    <property type="evidence" value="ECO:0007669"/>
    <property type="project" value="TreeGrafter"/>
</dbReference>
<gene>
    <name evidence="2" type="ORF">CQA69_03045</name>
</gene>
<dbReference type="InterPro" id="IPR036061">
    <property type="entry name" value="CheW-like_dom_sf"/>
</dbReference>
<protein>
    <submittedName>
        <fullName evidence="2">Chemotaxis protein CheW</fullName>
    </submittedName>
</protein>
<dbReference type="GO" id="GO:0007165">
    <property type="term" value="P:signal transduction"/>
    <property type="evidence" value="ECO:0007669"/>
    <property type="project" value="InterPro"/>
</dbReference>
<dbReference type="AlphaFoldDB" id="A0A4U7BR96"/>
<dbReference type="InterPro" id="IPR039315">
    <property type="entry name" value="CheW"/>
</dbReference>
<dbReference type="PROSITE" id="PS50851">
    <property type="entry name" value="CHEW"/>
    <property type="match status" value="1"/>
</dbReference>
<dbReference type="OrthoDB" id="9790406at2"/>
<dbReference type="Proteomes" id="UP000308838">
    <property type="component" value="Unassembled WGS sequence"/>
</dbReference>
<dbReference type="Pfam" id="PF01584">
    <property type="entry name" value="CheW"/>
    <property type="match status" value="1"/>
</dbReference>
<accession>A0A4U7BR96</accession>
<dbReference type="PANTHER" id="PTHR22617:SF23">
    <property type="entry name" value="CHEMOTAXIS PROTEIN CHEW"/>
    <property type="match status" value="1"/>
</dbReference>
<dbReference type="RefSeq" id="WP_137620358.1">
    <property type="nucleotide sequence ID" value="NZ_NXLZ01000004.1"/>
</dbReference>
<evidence type="ECO:0000313" key="2">
    <source>
        <dbReference type="EMBL" id="TKX31234.1"/>
    </source>
</evidence>
<proteinExistence type="predicted"/>
<dbReference type="SUPFAM" id="SSF50341">
    <property type="entry name" value="CheW-like"/>
    <property type="match status" value="1"/>
</dbReference>
<keyword evidence="3" id="KW-1185">Reference proteome</keyword>
<name>A0A4U7BR96_9BACT</name>
<feature type="domain" description="CheW-like" evidence="1">
    <location>
        <begin position="29"/>
        <end position="174"/>
    </location>
</feature>
<evidence type="ECO:0000313" key="3">
    <source>
        <dbReference type="Proteomes" id="UP000308838"/>
    </source>
</evidence>
<dbReference type="SMART" id="SM00260">
    <property type="entry name" value="CheW"/>
    <property type="match status" value="1"/>
</dbReference>
<sequence>MSNEKLEQILQKQQTQIAGPDIDQKEDDIIQLVGFVVGDEEYAIPILNIQEIIKPIEYTRVPSVPDYVLGVFNMRGNVMPLIDLAQRFHLGSSKMTPQTRYIVLRGSTDTGSSASGNAGFVIDRLTEAIKIHRNRIDPPPETLLKEKGMIYGIGKRDENILTILKVEALLKREF</sequence>
<evidence type="ECO:0000259" key="1">
    <source>
        <dbReference type="PROSITE" id="PS50851"/>
    </source>
</evidence>
<organism evidence="2 3">
    <name type="scientific">Campylobacter estrildidarum</name>
    <dbReference type="NCBI Taxonomy" id="2510189"/>
    <lineage>
        <taxon>Bacteria</taxon>
        <taxon>Pseudomonadati</taxon>
        <taxon>Campylobacterota</taxon>
        <taxon>Epsilonproteobacteria</taxon>
        <taxon>Campylobacterales</taxon>
        <taxon>Campylobacteraceae</taxon>
        <taxon>Campylobacter</taxon>
    </lineage>
</organism>
<dbReference type="Gene3D" id="2.30.30.40">
    <property type="entry name" value="SH3 Domains"/>
    <property type="match status" value="1"/>
</dbReference>
<dbReference type="GO" id="GO:0006935">
    <property type="term" value="P:chemotaxis"/>
    <property type="evidence" value="ECO:0007669"/>
    <property type="project" value="InterPro"/>
</dbReference>
<comment type="caution">
    <text evidence="2">The sequence shown here is derived from an EMBL/GenBank/DDBJ whole genome shotgun (WGS) entry which is preliminary data.</text>
</comment>
<dbReference type="PANTHER" id="PTHR22617">
    <property type="entry name" value="CHEMOTAXIS SENSOR HISTIDINE KINASE-RELATED"/>
    <property type="match status" value="1"/>
</dbReference>
<dbReference type="Gene3D" id="2.40.50.180">
    <property type="entry name" value="CheA-289, Domain 4"/>
    <property type="match status" value="1"/>
</dbReference>
<reference evidence="2 3" key="1">
    <citation type="submission" date="2018-05" db="EMBL/GenBank/DDBJ databases">
        <title>Novel Campyloabacter and Helicobacter Species and Strains.</title>
        <authorList>
            <person name="Mannion A.J."/>
            <person name="Shen Z."/>
            <person name="Fox J.G."/>
        </authorList>
    </citation>
    <scope>NUCLEOTIDE SEQUENCE [LARGE SCALE GENOMIC DNA]</scope>
    <source>
        <strain evidence="3">MIT17-664</strain>
    </source>
</reference>